<proteinExistence type="predicted"/>
<name>A0ABT0GEQ5_9GAMM</name>
<dbReference type="Gene3D" id="1.10.3680.10">
    <property type="entry name" value="TerB-like"/>
    <property type="match status" value="1"/>
</dbReference>
<dbReference type="RefSeq" id="WP_248205947.1">
    <property type="nucleotide sequence ID" value="NZ_JALNMH010000003.1"/>
</dbReference>
<organism evidence="2 3">
    <name type="scientific">Pseudomarimonas salicorniae</name>
    <dbReference type="NCBI Taxonomy" id="2933270"/>
    <lineage>
        <taxon>Bacteria</taxon>
        <taxon>Pseudomonadati</taxon>
        <taxon>Pseudomonadota</taxon>
        <taxon>Gammaproteobacteria</taxon>
        <taxon>Lysobacterales</taxon>
        <taxon>Lysobacteraceae</taxon>
        <taxon>Pseudomarimonas</taxon>
    </lineage>
</organism>
<dbReference type="CDD" id="cd07313">
    <property type="entry name" value="terB_like_2"/>
    <property type="match status" value="1"/>
</dbReference>
<comment type="caution">
    <text evidence="2">The sequence shown here is derived from an EMBL/GenBank/DDBJ whole genome shotgun (WGS) entry which is preliminary data.</text>
</comment>
<evidence type="ECO:0000313" key="3">
    <source>
        <dbReference type="Proteomes" id="UP001431449"/>
    </source>
</evidence>
<gene>
    <name evidence="2" type="ORF">M0G41_05020</name>
</gene>
<protein>
    <submittedName>
        <fullName evidence="2">TerB family tellurite resistance protein</fullName>
    </submittedName>
</protein>
<reference evidence="2" key="1">
    <citation type="submission" date="2022-04" db="EMBL/GenBank/DDBJ databases">
        <title>Lysobacter sp. CAU 1642 isolated from sea sand.</title>
        <authorList>
            <person name="Kim W."/>
        </authorList>
    </citation>
    <scope>NUCLEOTIDE SEQUENCE</scope>
    <source>
        <strain evidence="2">CAU 1642</strain>
    </source>
</reference>
<keyword evidence="3" id="KW-1185">Reference proteome</keyword>
<sequence length="146" mass="16591">MTDWFRALSAIVNRHEPAAEPRALPRAAAALLLEMAATEEGFDAVELDAVHAAMRQTFDIDERELDALLEEAHTARRQSVSLYDFTESLRRGLSPGQRGDLVEWLWRVAFADQRIGDHEAHLVRKAADLLGVSQDEYIRRKLRVLE</sequence>
<dbReference type="Pfam" id="PF05099">
    <property type="entry name" value="TerB"/>
    <property type="match status" value="1"/>
</dbReference>
<dbReference type="SUPFAM" id="SSF158682">
    <property type="entry name" value="TerB-like"/>
    <property type="match status" value="1"/>
</dbReference>
<dbReference type="InterPro" id="IPR029024">
    <property type="entry name" value="TerB-like"/>
</dbReference>
<dbReference type="Proteomes" id="UP001431449">
    <property type="component" value="Unassembled WGS sequence"/>
</dbReference>
<dbReference type="InterPro" id="IPR007791">
    <property type="entry name" value="DjlA_N"/>
</dbReference>
<accession>A0ABT0GEQ5</accession>
<evidence type="ECO:0000313" key="2">
    <source>
        <dbReference type="EMBL" id="MCK7593031.1"/>
    </source>
</evidence>
<dbReference type="EMBL" id="JALNMH010000003">
    <property type="protein sequence ID" value="MCK7593031.1"/>
    <property type="molecule type" value="Genomic_DNA"/>
</dbReference>
<feature type="domain" description="Co-chaperone DjlA N-terminal" evidence="1">
    <location>
        <begin position="27"/>
        <end position="140"/>
    </location>
</feature>
<evidence type="ECO:0000259" key="1">
    <source>
        <dbReference type="Pfam" id="PF05099"/>
    </source>
</evidence>